<dbReference type="EMBL" id="JAADYS010001199">
    <property type="protein sequence ID" value="KAF4464375.1"/>
    <property type="molecule type" value="Genomic_DNA"/>
</dbReference>
<dbReference type="InterPro" id="IPR011333">
    <property type="entry name" value="SKP1/BTB/POZ_sf"/>
</dbReference>
<proteinExistence type="predicted"/>
<keyword evidence="1" id="KW-0677">Repeat</keyword>
<dbReference type="Pfam" id="PF13637">
    <property type="entry name" value="Ank_4"/>
    <property type="match status" value="1"/>
</dbReference>
<dbReference type="InterPro" id="IPR044515">
    <property type="entry name" value="ABTB1"/>
</dbReference>
<reference evidence="6 7" key="1">
    <citation type="submission" date="2020-01" db="EMBL/GenBank/DDBJ databases">
        <title>Identification and distribution of gene clusters putatively required for synthesis of sphingolipid metabolism inhibitors in phylogenetically diverse species of the filamentous fungus Fusarium.</title>
        <authorList>
            <person name="Kim H.-S."/>
            <person name="Busman M."/>
            <person name="Brown D.W."/>
            <person name="Divon H."/>
            <person name="Uhlig S."/>
            <person name="Proctor R.H."/>
        </authorList>
    </citation>
    <scope>NUCLEOTIDE SEQUENCE [LARGE SCALE GENOMIC DNA]</scope>
    <source>
        <strain evidence="6 7">NRRL 20459</strain>
    </source>
</reference>
<evidence type="ECO:0000256" key="4">
    <source>
        <dbReference type="SAM" id="MobiDB-lite"/>
    </source>
</evidence>
<dbReference type="CDD" id="cd18497">
    <property type="entry name" value="BACK_ABTB1_BPOZ"/>
    <property type="match status" value="1"/>
</dbReference>
<dbReference type="GO" id="GO:0000151">
    <property type="term" value="C:ubiquitin ligase complex"/>
    <property type="evidence" value="ECO:0007669"/>
    <property type="project" value="TreeGrafter"/>
</dbReference>
<dbReference type="SUPFAM" id="SSF54695">
    <property type="entry name" value="POZ domain"/>
    <property type="match status" value="2"/>
</dbReference>
<name>A0A8H4LA18_9HYPO</name>
<evidence type="ECO:0000313" key="6">
    <source>
        <dbReference type="EMBL" id="KAF4464375.1"/>
    </source>
</evidence>
<dbReference type="SMART" id="SM00225">
    <property type="entry name" value="BTB"/>
    <property type="match status" value="2"/>
</dbReference>
<sequence>MVLRKDELEGKLGEEARLIKSGVLRDENPLDDSPEFHEFLRACRHGDLRTCQELISRGVNINGKDRFDYTPLIIASLCGHYELVQLLLESGALAERNTFQGERCIYNALNDRIRNLLLQYDFSKSSDPYIYWSSHISTLLGRTSPETSDITLVAGSRSFELHKFLLVSRSPYFKSKLAAAPDTVTWKLANAVPVESFQTVLRYLYLGEVPRDLGTGDAPEDEILKGLDKISKQLEVESLWEAILASGDRRLARQRYQDEVERAREQLDDFFKQNVVKHKMVVDTDRVKDVKWQHDNAMFADVLLRADEPVGIDDVESGQATPTEDAPTIPIGPAGDQNDSIRKRKSVLYPAHKAMLIRSEYFEKMFSGDFVESQRADNLRVITVDCTPAVLEIILTFLYTETVVCPLEHALDLLYAADMLFLDNLKSKAAVAISTLGSGTANVLVDRTHGEARENGEGEANNQADANVVEMEPINIYDVIHAAWDLRVQRLEEFAARYLAYRLEDYIDEEDFQVLIDESAQRLKSREETDTIELLDDIRYYLSERFRLRFEDAGLDEMMDETGEIDADLAAAMADQAAISNGETNGAAGVQQDVVKENGNGELNNGGTVRTLDGEEAEDEFASDAINYQILLGKIDAMLDRLKLDA</sequence>
<evidence type="ECO:0000256" key="3">
    <source>
        <dbReference type="PROSITE-ProRule" id="PRU00023"/>
    </source>
</evidence>
<dbReference type="PROSITE" id="PS50097">
    <property type="entry name" value="BTB"/>
    <property type="match status" value="2"/>
</dbReference>
<evidence type="ECO:0000256" key="1">
    <source>
        <dbReference type="ARBA" id="ARBA00022737"/>
    </source>
</evidence>
<dbReference type="PANTHER" id="PTHR46231:SF1">
    <property type="entry name" value="ANKYRIN REPEAT AND BTB_POZ DOMAIN-CONTAINING PROTEIN 1"/>
    <property type="match status" value="1"/>
</dbReference>
<organism evidence="6 7">
    <name type="scientific">Fusarium albosuccineum</name>
    <dbReference type="NCBI Taxonomy" id="1237068"/>
    <lineage>
        <taxon>Eukaryota</taxon>
        <taxon>Fungi</taxon>
        <taxon>Dikarya</taxon>
        <taxon>Ascomycota</taxon>
        <taxon>Pezizomycotina</taxon>
        <taxon>Sordariomycetes</taxon>
        <taxon>Hypocreomycetidae</taxon>
        <taxon>Hypocreales</taxon>
        <taxon>Nectriaceae</taxon>
        <taxon>Fusarium</taxon>
        <taxon>Fusarium decemcellulare species complex</taxon>
    </lineage>
</organism>
<dbReference type="Gene3D" id="3.30.710.10">
    <property type="entry name" value="Potassium Channel Kv1.1, Chain A"/>
    <property type="match status" value="2"/>
</dbReference>
<dbReference type="InterPro" id="IPR002110">
    <property type="entry name" value="Ankyrin_rpt"/>
</dbReference>
<keyword evidence="2 3" id="KW-0040">ANK repeat</keyword>
<dbReference type="FunFam" id="1.25.40.20:FF:000248">
    <property type="entry name" value="Ankyrin repeat and BTB/POZ domain protein"/>
    <property type="match status" value="1"/>
</dbReference>
<feature type="repeat" description="ANK" evidence="3">
    <location>
        <begin position="67"/>
        <end position="92"/>
    </location>
</feature>
<comment type="caution">
    <text evidence="6">The sequence shown here is derived from an EMBL/GenBank/DDBJ whole genome shotgun (WGS) entry which is preliminary data.</text>
</comment>
<evidence type="ECO:0000313" key="7">
    <source>
        <dbReference type="Proteomes" id="UP000554235"/>
    </source>
</evidence>
<dbReference type="AlphaFoldDB" id="A0A8H4LA18"/>
<dbReference type="PANTHER" id="PTHR46231">
    <property type="entry name" value="ANKYRIN REPEAT AND BTB/POZ DOMAIN-CONTAINING PROTEIN 1"/>
    <property type="match status" value="1"/>
</dbReference>
<dbReference type="CDD" id="cd18186">
    <property type="entry name" value="BTB_POZ_ZBTB_KLHL-like"/>
    <property type="match status" value="1"/>
</dbReference>
<dbReference type="InterPro" id="IPR000210">
    <property type="entry name" value="BTB/POZ_dom"/>
</dbReference>
<dbReference type="SMART" id="SM00248">
    <property type="entry name" value="ANK"/>
    <property type="match status" value="2"/>
</dbReference>
<keyword evidence="7" id="KW-1185">Reference proteome</keyword>
<evidence type="ECO:0000256" key="2">
    <source>
        <dbReference type="ARBA" id="ARBA00023043"/>
    </source>
</evidence>
<gene>
    <name evidence="6" type="ORF">FALBO_8782</name>
</gene>
<accession>A0A8H4LA18</accession>
<dbReference type="Proteomes" id="UP000554235">
    <property type="component" value="Unassembled WGS sequence"/>
</dbReference>
<dbReference type="InterPro" id="IPR036770">
    <property type="entry name" value="Ankyrin_rpt-contain_sf"/>
</dbReference>
<dbReference type="OrthoDB" id="684045at2759"/>
<dbReference type="PROSITE" id="PS50297">
    <property type="entry name" value="ANK_REP_REGION"/>
    <property type="match status" value="1"/>
</dbReference>
<dbReference type="SUPFAM" id="SSF48403">
    <property type="entry name" value="Ankyrin repeat"/>
    <property type="match status" value="1"/>
</dbReference>
<protein>
    <recommendedName>
        <fullName evidence="5">BTB domain-containing protein</fullName>
    </recommendedName>
</protein>
<feature type="domain" description="BTB" evidence="5">
    <location>
        <begin position="148"/>
        <end position="213"/>
    </location>
</feature>
<dbReference type="PROSITE" id="PS50088">
    <property type="entry name" value="ANK_REPEAT"/>
    <property type="match status" value="1"/>
</dbReference>
<dbReference type="GO" id="GO:0005737">
    <property type="term" value="C:cytoplasm"/>
    <property type="evidence" value="ECO:0007669"/>
    <property type="project" value="TreeGrafter"/>
</dbReference>
<feature type="region of interest" description="Disordered" evidence="4">
    <location>
        <begin position="314"/>
        <end position="339"/>
    </location>
</feature>
<evidence type="ECO:0000259" key="5">
    <source>
        <dbReference type="PROSITE" id="PS50097"/>
    </source>
</evidence>
<dbReference type="Gene3D" id="1.25.40.20">
    <property type="entry name" value="Ankyrin repeat-containing domain"/>
    <property type="match status" value="1"/>
</dbReference>
<dbReference type="Pfam" id="PF00651">
    <property type="entry name" value="BTB"/>
    <property type="match status" value="2"/>
</dbReference>
<feature type="domain" description="BTB" evidence="5">
    <location>
        <begin position="338"/>
        <end position="407"/>
    </location>
</feature>